<protein>
    <submittedName>
        <fullName evidence="3">Synaptonemal complex protein 1</fullName>
    </submittedName>
</protein>
<evidence type="ECO:0000313" key="4">
    <source>
        <dbReference type="Proteomes" id="UP000261560"/>
    </source>
</evidence>
<reference evidence="3" key="1">
    <citation type="submission" date="2025-08" db="UniProtKB">
        <authorList>
            <consortium name="Ensembl"/>
        </authorList>
    </citation>
    <scope>IDENTIFICATION</scope>
</reference>
<dbReference type="OMA" id="YRIKTPP"/>
<dbReference type="InterPro" id="IPR008827">
    <property type="entry name" value="SYCP1"/>
</dbReference>
<evidence type="ECO:0000313" key="3">
    <source>
        <dbReference type="Ensembl" id="ENSOMEP00000012912.1"/>
    </source>
</evidence>
<accession>A0A3B3C743</accession>
<dbReference type="GeneID" id="112145175"/>
<feature type="coiled-coil region" evidence="1">
    <location>
        <begin position="296"/>
        <end position="721"/>
    </location>
</feature>
<feature type="compositionally biased region" description="Polar residues" evidence="2">
    <location>
        <begin position="722"/>
        <end position="735"/>
    </location>
</feature>
<dbReference type="AlphaFoldDB" id="A0A3B3C743"/>
<dbReference type="RefSeq" id="XP_024126036.1">
    <property type="nucleotide sequence ID" value="XM_024270268.2"/>
</dbReference>
<dbReference type="KEGG" id="oml:112145175"/>
<dbReference type="OrthoDB" id="10064612at2759"/>
<dbReference type="Pfam" id="PF05483">
    <property type="entry name" value="SCP-1"/>
    <property type="match status" value="2"/>
</dbReference>
<feature type="compositionally biased region" description="Polar residues" evidence="2">
    <location>
        <begin position="761"/>
        <end position="775"/>
    </location>
</feature>
<keyword evidence="1" id="KW-0175">Coiled coil</keyword>
<proteinExistence type="predicted"/>
<feature type="compositionally biased region" description="Polar residues" evidence="2">
    <location>
        <begin position="787"/>
        <end position="798"/>
    </location>
</feature>
<dbReference type="GO" id="GO:0001673">
    <property type="term" value="C:male germ cell nucleus"/>
    <property type="evidence" value="ECO:0007669"/>
    <property type="project" value="TreeGrafter"/>
</dbReference>
<dbReference type="Proteomes" id="UP000261560">
    <property type="component" value="Unplaced"/>
</dbReference>
<feature type="region of interest" description="Disordered" evidence="2">
    <location>
        <begin position="761"/>
        <end position="798"/>
    </location>
</feature>
<dbReference type="GO" id="GO:0000711">
    <property type="term" value="P:meiotic DNA repair synthesis"/>
    <property type="evidence" value="ECO:0007669"/>
    <property type="project" value="TreeGrafter"/>
</dbReference>
<keyword evidence="4" id="KW-1185">Reference proteome</keyword>
<evidence type="ECO:0000256" key="1">
    <source>
        <dbReference type="SAM" id="Coils"/>
    </source>
</evidence>
<dbReference type="GeneTree" id="ENSGT00390000003368"/>
<dbReference type="GO" id="GO:0051878">
    <property type="term" value="P:lateral element assembly"/>
    <property type="evidence" value="ECO:0007669"/>
    <property type="project" value="TreeGrafter"/>
</dbReference>
<feature type="coiled-coil region" evidence="1">
    <location>
        <begin position="153"/>
        <end position="187"/>
    </location>
</feature>
<dbReference type="PANTHER" id="PTHR46918">
    <property type="entry name" value="SYNAPTONEMAL COMPLEX PROTEIN 1"/>
    <property type="match status" value="1"/>
</dbReference>
<dbReference type="Ensembl" id="ENSOMET00000032921.1">
    <property type="protein sequence ID" value="ENSOMEP00000012912.1"/>
    <property type="gene ID" value="ENSOMEG00000014380.1"/>
</dbReference>
<evidence type="ECO:0000256" key="2">
    <source>
        <dbReference type="SAM" id="MobiDB-lite"/>
    </source>
</evidence>
<sequence length="905" mass="104906">MTSSAGRVRMERDRDFNFKLLVPLRMNTGQVNVVRPKEKHDNSMDCLKTIQQGHLQCFDEEKNMPFNTNVVASTKPNKPDLSSTRGVSPLKMAENMCSSPGELYSKLFDEIEKIKFWKVKVESETAQQERKLQESKITIETQRKAIQELQFGNENLSIKLEEQIGENEDLRNKNSATRNLCNILKETFQWSSEKMQLFESEREETHHLFMENSENIKKIVAAFQSLSIQVEADQQEMQKVKDYVLQFEGLKEVYHQEHLAKEEEITGLQTRLQSKEHELQTVLLSLDEIQKHCKDLEESTNQQAEHIKNINSEKENILQKLNIAEQQCKDSETKVQELEEKLSAERKKNEEGNFEMERLKEHIVQHKGEINALKATVEMDYQNMETLQKKMEEQNEALKKQVAIETEKSSELEMIINTLKEEMLNLQRLKDVEQHELLKELETKSAFAAELMNEVEKLKVSTAEIIKEKEETELKCQHKIADMITLMEKHKSQYDQMVKEKEAELEEKTKKEEEAVARAKSLMLELSTQELEIEQLKKQMKATTTVKNKMLKKQIAVEITKSKTLNKKINSLKEELQKVQRQKDEEHQKLLENLESKSKLTAELMDEVENLRKTAAEAFKDKEETELKCQHKIADMITLMEKHKSQYDRMVEEKEAEFNEKMKKEEEAVARAKSLQEMELSAHKLKIENLKNQLQEKTTEKENMQKKLTELQIKLSDLNGSQSSRAISKQSTTPYYKQERQFETPEVTSAKKNIFDFTKTIKTPSRSSDGSTPSLGKTRILNKDQKTPGSAASSINGQSKIKSYRIRTPPLNEKTTWWEKGTIELDPKSEDSDHLDLLTFANGIARKVYAPKCKVNFSKKIQSPMPSVSPGFSLKLAAMKRMRDAGWTAVTGLEKRQKTKDKIFA</sequence>
<feature type="region of interest" description="Disordered" evidence="2">
    <location>
        <begin position="722"/>
        <end position="743"/>
    </location>
</feature>
<dbReference type="PaxDb" id="30732-ENSOMEP00000012912"/>
<dbReference type="GO" id="GO:0007141">
    <property type="term" value="P:male meiosis I"/>
    <property type="evidence" value="ECO:0007669"/>
    <property type="project" value="Ensembl"/>
</dbReference>
<organism evidence="3 4">
    <name type="scientific">Oryzias melastigma</name>
    <name type="common">Marine medaka</name>
    <dbReference type="NCBI Taxonomy" id="30732"/>
    <lineage>
        <taxon>Eukaryota</taxon>
        <taxon>Metazoa</taxon>
        <taxon>Chordata</taxon>
        <taxon>Craniata</taxon>
        <taxon>Vertebrata</taxon>
        <taxon>Euteleostomi</taxon>
        <taxon>Actinopterygii</taxon>
        <taxon>Neopterygii</taxon>
        <taxon>Teleostei</taxon>
        <taxon>Neoteleostei</taxon>
        <taxon>Acanthomorphata</taxon>
        <taxon>Ovalentaria</taxon>
        <taxon>Atherinomorphae</taxon>
        <taxon>Beloniformes</taxon>
        <taxon>Adrianichthyidae</taxon>
        <taxon>Oryziinae</taxon>
        <taxon>Oryzias</taxon>
    </lineage>
</organism>
<dbReference type="GO" id="GO:0003690">
    <property type="term" value="F:double-stranded DNA binding"/>
    <property type="evidence" value="ECO:0007669"/>
    <property type="project" value="TreeGrafter"/>
</dbReference>
<dbReference type="PANTHER" id="PTHR46918:SF1">
    <property type="entry name" value="SYNAPTONEMAL COMPLEX PROTEIN 1"/>
    <property type="match status" value="1"/>
</dbReference>
<dbReference type="GO" id="GO:0051598">
    <property type="term" value="P:meiotic recombination checkpoint signaling"/>
    <property type="evidence" value="ECO:0007669"/>
    <property type="project" value="Ensembl"/>
</dbReference>
<name>A0A3B3C743_ORYME</name>
<reference evidence="3" key="2">
    <citation type="submission" date="2025-09" db="UniProtKB">
        <authorList>
            <consortium name="Ensembl"/>
        </authorList>
    </citation>
    <scope>IDENTIFICATION</scope>
</reference>
<dbReference type="GO" id="GO:0000802">
    <property type="term" value="C:transverse filament"/>
    <property type="evidence" value="ECO:0007669"/>
    <property type="project" value="TreeGrafter"/>
</dbReference>
<dbReference type="GO" id="GO:0051026">
    <property type="term" value="P:chiasma assembly"/>
    <property type="evidence" value="ECO:0007669"/>
    <property type="project" value="TreeGrafter"/>
</dbReference>
<dbReference type="CTD" id="6847"/>
<dbReference type="STRING" id="30732.ENSOMEP00000012912"/>
<dbReference type="GO" id="GO:0000801">
    <property type="term" value="C:central element"/>
    <property type="evidence" value="ECO:0007669"/>
    <property type="project" value="TreeGrafter"/>
</dbReference>